<evidence type="ECO:0000259" key="2">
    <source>
        <dbReference type="Pfam" id="PF00583"/>
    </source>
</evidence>
<accession>A0AA36IAR9</accession>
<gene>
    <name evidence="3" type="ORF">EVOR1521_LOCUS11152</name>
</gene>
<dbReference type="SUPFAM" id="SSF55729">
    <property type="entry name" value="Acyl-CoA N-acyltransferases (Nat)"/>
    <property type="match status" value="1"/>
</dbReference>
<dbReference type="InterPro" id="IPR016181">
    <property type="entry name" value="Acyl_CoA_acyltransferase"/>
</dbReference>
<reference evidence="3" key="1">
    <citation type="submission" date="2023-08" db="EMBL/GenBank/DDBJ databases">
        <authorList>
            <person name="Chen Y."/>
            <person name="Shah S."/>
            <person name="Dougan E. K."/>
            <person name="Thang M."/>
            <person name="Chan C."/>
        </authorList>
    </citation>
    <scope>NUCLEOTIDE SEQUENCE</scope>
</reference>
<evidence type="ECO:0000313" key="4">
    <source>
        <dbReference type="Proteomes" id="UP001178507"/>
    </source>
</evidence>
<feature type="region of interest" description="Disordered" evidence="1">
    <location>
        <begin position="1"/>
        <end position="46"/>
    </location>
</feature>
<dbReference type="Gene3D" id="3.40.630.30">
    <property type="match status" value="1"/>
</dbReference>
<keyword evidence="4" id="KW-1185">Reference proteome</keyword>
<dbReference type="Pfam" id="PF00583">
    <property type="entry name" value="Acetyltransf_1"/>
    <property type="match status" value="1"/>
</dbReference>
<proteinExistence type="predicted"/>
<feature type="domain" description="N-acetyltransferase" evidence="2">
    <location>
        <begin position="184"/>
        <end position="278"/>
    </location>
</feature>
<name>A0AA36IAR9_9DINO</name>
<evidence type="ECO:0000256" key="1">
    <source>
        <dbReference type="SAM" id="MobiDB-lite"/>
    </source>
</evidence>
<dbReference type="InterPro" id="IPR000182">
    <property type="entry name" value="GNAT_dom"/>
</dbReference>
<evidence type="ECO:0000313" key="3">
    <source>
        <dbReference type="EMBL" id="CAJ1384246.1"/>
    </source>
</evidence>
<dbReference type="GO" id="GO:0016747">
    <property type="term" value="F:acyltransferase activity, transferring groups other than amino-acyl groups"/>
    <property type="evidence" value="ECO:0007669"/>
    <property type="project" value="InterPro"/>
</dbReference>
<dbReference type="Proteomes" id="UP001178507">
    <property type="component" value="Unassembled WGS sequence"/>
</dbReference>
<protein>
    <recommendedName>
        <fullName evidence="2">N-acetyltransferase domain-containing protein</fullName>
    </recommendedName>
</protein>
<dbReference type="EMBL" id="CAUJNA010001101">
    <property type="protein sequence ID" value="CAJ1384246.1"/>
    <property type="molecule type" value="Genomic_DNA"/>
</dbReference>
<dbReference type="AlphaFoldDB" id="A0AA36IAR9"/>
<comment type="caution">
    <text evidence="3">The sequence shown here is derived from an EMBL/GenBank/DDBJ whole genome shotgun (WGS) entry which is preliminary data.</text>
</comment>
<organism evidence="3 4">
    <name type="scientific">Effrenium voratum</name>
    <dbReference type="NCBI Taxonomy" id="2562239"/>
    <lineage>
        <taxon>Eukaryota</taxon>
        <taxon>Sar</taxon>
        <taxon>Alveolata</taxon>
        <taxon>Dinophyceae</taxon>
        <taxon>Suessiales</taxon>
        <taxon>Symbiodiniaceae</taxon>
        <taxon>Effrenium</taxon>
    </lineage>
</organism>
<sequence length="303" mass="33430">MPALVRTPSPVRRGAGVAEPLTPSQERSSLPPSSPPPGLGSPGLLDRIYERKRAALVDLNGTALNASRRRLREADPEEQPEEKVAVQRFTLVSRGAPPAKRGKFEHQLLRVPPRASAQLGPEVHICRCSDCDKHGVRRRLSGRRTCRRDTESHPEYALLLNLTDRFEAECAREGEGLVHEVCCREKSAYFILGPGSTTVGYVAAEVAANRKVARRVQDPSGHDDDDKVPVVTQIYVEPEFRNQTYATQALQLLLREHSEVRVDAPSDAVCHILERLGFCRAGCKEGPEGRPIVSFAHKGIDVC</sequence>